<sequence>MQKQTLDWICKYFKKEQWYSERSLWIKYDKCEFNILVAFTYERQKYYQFNFKGNKQYLRLFNSEEVEKIAYDLMSSYNQYKNAIQDAQIQNHKYYIAFLNQNMSTVFTILRTYHIREERVGTETRLAILVLKAWKYYLLRRKMVKSFIEDVSIEMFCVYAKDLIVKDQQRQQQEEKKYDNGQKKEEQEITLLDVIQQFLSLLVYIGEHVAMFSPGMLMWPHQRVPIDTLITPNDIEAWIKKQTIII</sequence>
<name>X6LWA0_RETFI</name>
<gene>
    <name evidence="1" type="ORF">RFI_31985</name>
</gene>
<dbReference type="EMBL" id="ASPP01028157">
    <property type="protein sequence ID" value="ETO05412.1"/>
    <property type="molecule type" value="Genomic_DNA"/>
</dbReference>
<protein>
    <submittedName>
        <fullName evidence="1">Uncharacterized protein</fullName>
    </submittedName>
</protein>
<evidence type="ECO:0000313" key="1">
    <source>
        <dbReference type="EMBL" id="ETO05412.1"/>
    </source>
</evidence>
<reference evidence="1 2" key="1">
    <citation type="journal article" date="2013" name="Curr. Biol.">
        <title>The Genome of the Foraminiferan Reticulomyxa filosa.</title>
        <authorList>
            <person name="Glockner G."/>
            <person name="Hulsmann N."/>
            <person name="Schleicher M."/>
            <person name="Noegel A.A."/>
            <person name="Eichinger L."/>
            <person name="Gallinger C."/>
            <person name="Pawlowski J."/>
            <person name="Sierra R."/>
            <person name="Euteneuer U."/>
            <person name="Pillet L."/>
            <person name="Moustafa A."/>
            <person name="Platzer M."/>
            <person name="Groth M."/>
            <person name="Szafranski K."/>
            <person name="Schliwa M."/>
        </authorList>
    </citation>
    <scope>NUCLEOTIDE SEQUENCE [LARGE SCALE GENOMIC DNA]</scope>
</reference>
<keyword evidence="2" id="KW-1185">Reference proteome</keyword>
<accession>X6LWA0</accession>
<comment type="caution">
    <text evidence="1">The sequence shown here is derived from an EMBL/GenBank/DDBJ whole genome shotgun (WGS) entry which is preliminary data.</text>
</comment>
<proteinExistence type="predicted"/>
<dbReference type="AlphaFoldDB" id="X6LWA0"/>
<organism evidence="1 2">
    <name type="scientific">Reticulomyxa filosa</name>
    <dbReference type="NCBI Taxonomy" id="46433"/>
    <lineage>
        <taxon>Eukaryota</taxon>
        <taxon>Sar</taxon>
        <taxon>Rhizaria</taxon>
        <taxon>Retaria</taxon>
        <taxon>Foraminifera</taxon>
        <taxon>Monothalamids</taxon>
        <taxon>Reticulomyxidae</taxon>
        <taxon>Reticulomyxa</taxon>
    </lineage>
</organism>
<evidence type="ECO:0000313" key="2">
    <source>
        <dbReference type="Proteomes" id="UP000023152"/>
    </source>
</evidence>
<dbReference type="Proteomes" id="UP000023152">
    <property type="component" value="Unassembled WGS sequence"/>
</dbReference>